<proteinExistence type="predicted"/>
<gene>
    <name evidence="1" type="ORF">GCM10009627_20790</name>
</gene>
<reference evidence="1 2" key="1">
    <citation type="journal article" date="2019" name="Int. J. Syst. Evol. Microbiol.">
        <title>The Global Catalogue of Microorganisms (GCM) 10K type strain sequencing project: providing services to taxonomists for standard genome sequencing and annotation.</title>
        <authorList>
            <consortium name="The Broad Institute Genomics Platform"/>
            <consortium name="The Broad Institute Genome Sequencing Center for Infectious Disease"/>
            <person name="Wu L."/>
            <person name="Ma J."/>
        </authorList>
    </citation>
    <scope>NUCLEOTIDE SEQUENCE [LARGE SCALE GENOMIC DNA]</scope>
    <source>
        <strain evidence="1 2">JCM 12140</strain>
    </source>
</reference>
<comment type="caution">
    <text evidence="1">The sequence shown here is derived from an EMBL/GenBank/DDBJ whole genome shotgun (WGS) entry which is preliminary data.</text>
</comment>
<accession>A0ABN1ZDM4</accession>
<protein>
    <submittedName>
        <fullName evidence="1">Uncharacterized protein</fullName>
    </submittedName>
</protein>
<name>A0ABN1ZDM4_9MICO</name>
<dbReference type="EMBL" id="BAAAJX010000010">
    <property type="protein sequence ID" value="GAA1493733.1"/>
    <property type="molecule type" value="Genomic_DNA"/>
</dbReference>
<keyword evidence="2" id="KW-1185">Reference proteome</keyword>
<evidence type="ECO:0000313" key="2">
    <source>
        <dbReference type="Proteomes" id="UP001501742"/>
    </source>
</evidence>
<evidence type="ECO:0000313" key="1">
    <source>
        <dbReference type="EMBL" id="GAA1493733.1"/>
    </source>
</evidence>
<sequence length="65" mass="7083">MLVVAAGRPVQDRLATEQVGERRDLFAHGGDDDGYGSSGGMHRTIFAQRRARPGVGRFVTERSNP</sequence>
<dbReference type="Proteomes" id="UP001501742">
    <property type="component" value="Unassembled WGS sequence"/>
</dbReference>
<organism evidence="1 2">
    <name type="scientific">Curtobacterium herbarum</name>
    <dbReference type="NCBI Taxonomy" id="150122"/>
    <lineage>
        <taxon>Bacteria</taxon>
        <taxon>Bacillati</taxon>
        <taxon>Actinomycetota</taxon>
        <taxon>Actinomycetes</taxon>
        <taxon>Micrococcales</taxon>
        <taxon>Microbacteriaceae</taxon>
        <taxon>Curtobacterium</taxon>
    </lineage>
</organism>